<dbReference type="AlphaFoldDB" id="A0A934VZE1"/>
<keyword evidence="9" id="KW-1185">Reference proteome</keyword>
<dbReference type="PANTHER" id="PTHR23508:SF10">
    <property type="entry name" value="CARBOXYLIC ACID TRANSPORTER PROTEIN HOMOLOG"/>
    <property type="match status" value="1"/>
</dbReference>
<dbReference type="InterPro" id="IPR036259">
    <property type="entry name" value="MFS_trans_sf"/>
</dbReference>
<feature type="transmembrane region" description="Helical" evidence="6">
    <location>
        <begin position="31"/>
        <end position="49"/>
    </location>
</feature>
<dbReference type="GO" id="GO:0005886">
    <property type="term" value="C:plasma membrane"/>
    <property type="evidence" value="ECO:0007669"/>
    <property type="project" value="UniProtKB-SubCell"/>
</dbReference>
<comment type="subcellular location">
    <subcellularLocation>
        <location evidence="1">Cell membrane</location>
        <topology evidence="1">Multi-pass membrane protein</topology>
    </subcellularLocation>
</comment>
<feature type="transmembrane region" description="Helical" evidence="6">
    <location>
        <begin position="119"/>
        <end position="141"/>
    </location>
</feature>
<proteinExistence type="predicted"/>
<dbReference type="SUPFAM" id="SSF103473">
    <property type="entry name" value="MFS general substrate transporter"/>
    <property type="match status" value="1"/>
</dbReference>
<feature type="transmembrane region" description="Helical" evidence="6">
    <location>
        <begin position="339"/>
        <end position="358"/>
    </location>
</feature>
<name>A0A934VZE1_9MICO</name>
<evidence type="ECO:0000256" key="3">
    <source>
        <dbReference type="ARBA" id="ARBA00022989"/>
    </source>
</evidence>
<dbReference type="EMBL" id="JAEPES010000006">
    <property type="protein sequence ID" value="MBK4349052.1"/>
    <property type="molecule type" value="Genomic_DNA"/>
</dbReference>
<feature type="compositionally biased region" description="Low complexity" evidence="5">
    <location>
        <begin position="408"/>
        <end position="420"/>
    </location>
</feature>
<feature type="transmembrane region" description="Helical" evidence="6">
    <location>
        <begin position="85"/>
        <end position="107"/>
    </location>
</feature>
<evidence type="ECO:0000313" key="9">
    <source>
        <dbReference type="Proteomes" id="UP000636458"/>
    </source>
</evidence>
<feature type="transmembrane region" description="Helical" evidence="6">
    <location>
        <begin position="242"/>
        <end position="267"/>
    </location>
</feature>
<dbReference type="PROSITE" id="PS50850">
    <property type="entry name" value="MFS"/>
    <property type="match status" value="1"/>
</dbReference>
<feature type="transmembrane region" description="Helical" evidence="6">
    <location>
        <begin position="147"/>
        <end position="170"/>
    </location>
</feature>
<feature type="transmembrane region" description="Helical" evidence="6">
    <location>
        <begin position="61"/>
        <end position="79"/>
    </location>
</feature>
<evidence type="ECO:0000256" key="6">
    <source>
        <dbReference type="SAM" id="Phobius"/>
    </source>
</evidence>
<evidence type="ECO:0000256" key="5">
    <source>
        <dbReference type="SAM" id="MobiDB-lite"/>
    </source>
</evidence>
<feature type="region of interest" description="Disordered" evidence="5">
    <location>
        <begin position="396"/>
        <end position="420"/>
    </location>
</feature>
<evidence type="ECO:0000256" key="4">
    <source>
        <dbReference type="ARBA" id="ARBA00023136"/>
    </source>
</evidence>
<dbReference type="InterPro" id="IPR011701">
    <property type="entry name" value="MFS"/>
</dbReference>
<keyword evidence="2 6" id="KW-0812">Transmembrane</keyword>
<keyword evidence="4 6" id="KW-0472">Membrane</keyword>
<feature type="transmembrane region" description="Helical" evidence="6">
    <location>
        <begin position="298"/>
        <end position="318"/>
    </location>
</feature>
<keyword evidence="3 6" id="KW-1133">Transmembrane helix</keyword>
<reference evidence="8" key="1">
    <citation type="submission" date="2021-01" db="EMBL/GenBank/DDBJ databases">
        <title>Lacisediminihabitans sp. nov. strain G11-30, isolated from Antarctic Soil.</title>
        <authorList>
            <person name="Li J."/>
        </authorList>
    </citation>
    <scope>NUCLEOTIDE SEQUENCE</scope>
    <source>
        <strain evidence="8">G11-30</strain>
    </source>
</reference>
<evidence type="ECO:0000313" key="8">
    <source>
        <dbReference type="EMBL" id="MBK4349052.1"/>
    </source>
</evidence>
<evidence type="ECO:0000259" key="7">
    <source>
        <dbReference type="PROSITE" id="PS50850"/>
    </source>
</evidence>
<dbReference type="Proteomes" id="UP000636458">
    <property type="component" value="Unassembled WGS sequence"/>
</dbReference>
<feature type="transmembrane region" description="Helical" evidence="6">
    <location>
        <begin position="7"/>
        <end position="25"/>
    </location>
</feature>
<feature type="transmembrane region" description="Helical" evidence="6">
    <location>
        <begin position="274"/>
        <end position="292"/>
    </location>
</feature>
<dbReference type="InterPro" id="IPR020846">
    <property type="entry name" value="MFS_dom"/>
</dbReference>
<dbReference type="GO" id="GO:0046943">
    <property type="term" value="F:carboxylic acid transmembrane transporter activity"/>
    <property type="evidence" value="ECO:0007669"/>
    <property type="project" value="TreeGrafter"/>
</dbReference>
<protein>
    <submittedName>
        <fullName evidence="8">MFS transporter</fullName>
    </submittedName>
</protein>
<feature type="transmembrane region" description="Helical" evidence="6">
    <location>
        <begin position="364"/>
        <end position="385"/>
    </location>
</feature>
<dbReference type="Gene3D" id="1.20.1250.20">
    <property type="entry name" value="MFS general substrate transporter like domains"/>
    <property type="match status" value="1"/>
</dbReference>
<feature type="domain" description="Major facilitator superfamily (MFS) profile" evidence="7">
    <location>
        <begin position="1"/>
        <end position="389"/>
    </location>
</feature>
<feature type="transmembrane region" description="Helical" evidence="6">
    <location>
        <begin position="203"/>
        <end position="222"/>
    </location>
</feature>
<comment type="caution">
    <text evidence="8">The sequence shown here is derived from an EMBL/GenBank/DDBJ whole genome shotgun (WGS) entry which is preliminary data.</text>
</comment>
<evidence type="ECO:0000256" key="1">
    <source>
        <dbReference type="ARBA" id="ARBA00004651"/>
    </source>
</evidence>
<dbReference type="PANTHER" id="PTHR23508">
    <property type="entry name" value="CARBOXYLIC ACID TRANSPORTER PROTEIN HOMOLOG"/>
    <property type="match status" value="1"/>
</dbReference>
<sequence>MASYIDAAAISGFAGAIVIFQTTLLFTAVQIGVTAGALTGGIALGAVTGGRLGDRYGRKPVFMATMATIVIGAVALIFAPSFAVVLVGAALVGLGAGADLPVSLSTIAEAADDGNRGKILALSQILWVAGIIMNGVITALVANLGRLGTAIIFGHLAVAALVTLIARFSIPESASWTSARRERAEGILTVRARKAGVRELARSPYAVPFAALIVFYSLTNLASNSVGQFGSFVAVNYGGIPLGVATVAGLPIVPVAIASSIVFLRIADRPVRFAFFRVGACLQVASPLFYVFFGVQLWTLIASGLVTAVAAAFAFEGIMKIWTQSSFPTLLRTTAQGSIIGVARLVAALFAVVTPILLQAVGVRVVWGILSLLCAVGGLWAWSVFRTRDRHSEFDTETATVPDATVQPATAPAGTAGSAA</sequence>
<organism evidence="8 9">
    <name type="scientific">Lacisediminihabitans changchengi</name>
    <dbReference type="NCBI Taxonomy" id="2787634"/>
    <lineage>
        <taxon>Bacteria</taxon>
        <taxon>Bacillati</taxon>
        <taxon>Actinomycetota</taxon>
        <taxon>Actinomycetes</taxon>
        <taxon>Micrococcales</taxon>
        <taxon>Microbacteriaceae</taxon>
        <taxon>Lacisediminihabitans</taxon>
    </lineage>
</organism>
<evidence type="ECO:0000256" key="2">
    <source>
        <dbReference type="ARBA" id="ARBA00022692"/>
    </source>
</evidence>
<dbReference type="Pfam" id="PF07690">
    <property type="entry name" value="MFS_1"/>
    <property type="match status" value="1"/>
</dbReference>
<accession>A0A934VZE1</accession>
<gene>
    <name evidence="8" type="ORF">IV501_15590</name>
</gene>